<dbReference type="EMBL" id="AP027143">
    <property type="protein sequence ID" value="BDV36114.1"/>
    <property type="molecule type" value="Genomic_DNA"/>
</dbReference>
<dbReference type="InterPro" id="IPR035906">
    <property type="entry name" value="MetI-like_sf"/>
</dbReference>
<feature type="transmembrane region" description="Helical" evidence="7">
    <location>
        <begin position="25"/>
        <end position="50"/>
    </location>
</feature>
<feature type="transmembrane region" description="Helical" evidence="7">
    <location>
        <begin position="245"/>
        <end position="268"/>
    </location>
</feature>
<sequence length="276" mass="29612">MSAVAVSFLERPRDLRRRRAIGARLARVLVELSGLALLLGLWAFGGWLIARNPSTAAFAGFAPAPALSRLYDMLRDGSAMAAAVPSLGRIAFGLLIAFAAGSPVGVLVGSSALFRRATHLPFQLLRMVSPLAWMPIAILAFSTWNAAIVFLIFAASVWPIIFSTAHGLRKLDPDWFRLAHNLGAGRWQILRAVIVPAVAQDVLTGLRLALGVAWIVLVPAEYLGVTSGLGYAINDARDTLEYDRLAATVVLIGLIGFLLDALLLAAIARVSWTNHD</sequence>
<evidence type="ECO:0000256" key="5">
    <source>
        <dbReference type="ARBA" id="ARBA00022989"/>
    </source>
</evidence>
<evidence type="ECO:0000256" key="3">
    <source>
        <dbReference type="ARBA" id="ARBA00022475"/>
    </source>
</evidence>
<gene>
    <name evidence="9" type="ORF">SS37A_36440</name>
</gene>
<organism evidence="9 10">
    <name type="scientific">Methylocystis iwaonis</name>
    <dbReference type="NCBI Taxonomy" id="2885079"/>
    <lineage>
        <taxon>Bacteria</taxon>
        <taxon>Pseudomonadati</taxon>
        <taxon>Pseudomonadota</taxon>
        <taxon>Alphaproteobacteria</taxon>
        <taxon>Hyphomicrobiales</taxon>
        <taxon>Methylocystaceae</taxon>
        <taxon>Methylocystis</taxon>
    </lineage>
</organism>
<dbReference type="CDD" id="cd06261">
    <property type="entry name" value="TM_PBP2"/>
    <property type="match status" value="1"/>
</dbReference>
<evidence type="ECO:0000256" key="1">
    <source>
        <dbReference type="ARBA" id="ARBA00004651"/>
    </source>
</evidence>
<feature type="transmembrane region" description="Helical" evidence="7">
    <location>
        <begin position="90"/>
        <end position="112"/>
    </location>
</feature>
<evidence type="ECO:0000256" key="6">
    <source>
        <dbReference type="ARBA" id="ARBA00023136"/>
    </source>
</evidence>
<feature type="domain" description="ABC transmembrane type-1" evidence="8">
    <location>
        <begin position="83"/>
        <end position="263"/>
    </location>
</feature>
<dbReference type="RefSeq" id="WP_281932418.1">
    <property type="nucleotide sequence ID" value="NZ_AP027143.1"/>
</dbReference>
<dbReference type="Gene3D" id="1.10.3720.10">
    <property type="entry name" value="MetI-like"/>
    <property type="match status" value="1"/>
</dbReference>
<keyword evidence="3" id="KW-1003">Cell membrane</keyword>
<keyword evidence="4 7" id="KW-0812">Transmembrane</keyword>
<dbReference type="SUPFAM" id="SSF161098">
    <property type="entry name" value="MetI-like"/>
    <property type="match status" value="1"/>
</dbReference>
<dbReference type="PROSITE" id="PS50928">
    <property type="entry name" value="ABC_TM1"/>
    <property type="match status" value="1"/>
</dbReference>
<dbReference type="PANTHER" id="PTHR30151:SF25">
    <property type="entry name" value="TAURINE TRANSPORT SYSTEM PERMEASE PROTEIN TAUC"/>
    <property type="match status" value="1"/>
</dbReference>
<keyword evidence="10" id="KW-1185">Reference proteome</keyword>
<dbReference type="Proteomes" id="UP001317629">
    <property type="component" value="Plasmid pSS37A-Re-1"/>
</dbReference>
<dbReference type="Pfam" id="PF00528">
    <property type="entry name" value="BPD_transp_1"/>
    <property type="match status" value="1"/>
</dbReference>
<keyword evidence="2 7" id="KW-0813">Transport</keyword>
<evidence type="ECO:0000256" key="4">
    <source>
        <dbReference type="ARBA" id="ARBA00022692"/>
    </source>
</evidence>
<evidence type="ECO:0000313" key="9">
    <source>
        <dbReference type="EMBL" id="BDV36114.1"/>
    </source>
</evidence>
<evidence type="ECO:0000259" key="8">
    <source>
        <dbReference type="PROSITE" id="PS50928"/>
    </source>
</evidence>
<keyword evidence="9" id="KW-0614">Plasmid</keyword>
<dbReference type="PANTHER" id="PTHR30151">
    <property type="entry name" value="ALKANE SULFONATE ABC TRANSPORTER-RELATED, MEMBRANE SUBUNIT"/>
    <property type="match status" value="1"/>
</dbReference>
<comment type="subcellular location">
    <subcellularLocation>
        <location evidence="1 7">Cell membrane</location>
        <topology evidence="1 7">Multi-pass membrane protein</topology>
    </subcellularLocation>
</comment>
<name>A0ABM8EDL4_9HYPH</name>
<geneLocation type="plasmid" evidence="9 10">
    <name>pSS37A-Re-1</name>
</geneLocation>
<reference evidence="9 10" key="1">
    <citation type="journal article" date="2023" name="Int. J. Syst. Evol. Microbiol.">
        <title>Methylocystis iwaonis sp. nov., a type II methane-oxidizing bacterium from surface soil of a rice paddy field in Japan, and emended description of the genus Methylocystis (ex Whittenbury et al. 1970) Bowman et al. 1993.</title>
        <authorList>
            <person name="Kaise H."/>
            <person name="Sawadogo J.B."/>
            <person name="Alam M.S."/>
            <person name="Ueno C."/>
            <person name="Dianou D."/>
            <person name="Shinjo R."/>
            <person name="Asakawa S."/>
        </authorList>
    </citation>
    <scope>NUCLEOTIDE SEQUENCE [LARGE SCALE GENOMIC DNA]</scope>
    <source>
        <strain evidence="9 10">SS37A-Re</strain>
    </source>
</reference>
<proteinExistence type="inferred from homology"/>
<feature type="transmembrane region" description="Helical" evidence="7">
    <location>
        <begin position="212"/>
        <end position="233"/>
    </location>
</feature>
<accession>A0ABM8EDL4</accession>
<keyword evidence="5 7" id="KW-1133">Transmembrane helix</keyword>
<dbReference type="InterPro" id="IPR000515">
    <property type="entry name" value="MetI-like"/>
</dbReference>
<comment type="similarity">
    <text evidence="7">Belongs to the binding-protein-dependent transport system permease family.</text>
</comment>
<keyword evidence="6 7" id="KW-0472">Membrane</keyword>
<evidence type="ECO:0000256" key="2">
    <source>
        <dbReference type="ARBA" id="ARBA00022448"/>
    </source>
</evidence>
<protein>
    <recommendedName>
        <fullName evidence="8">ABC transmembrane type-1 domain-containing protein</fullName>
    </recommendedName>
</protein>
<evidence type="ECO:0000256" key="7">
    <source>
        <dbReference type="RuleBase" id="RU363032"/>
    </source>
</evidence>
<evidence type="ECO:0000313" key="10">
    <source>
        <dbReference type="Proteomes" id="UP001317629"/>
    </source>
</evidence>